<dbReference type="GO" id="GO:0016887">
    <property type="term" value="F:ATP hydrolysis activity"/>
    <property type="evidence" value="ECO:0007669"/>
    <property type="project" value="InterPro"/>
</dbReference>
<dbReference type="OrthoDB" id="1736384at2759"/>
<evidence type="ECO:0000256" key="2">
    <source>
        <dbReference type="ARBA" id="ARBA00023186"/>
    </source>
</evidence>
<proteinExistence type="inferred from homology"/>
<evidence type="ECO:0000259" key="4">
    <source>
        <dbReference type="Pfam" id="PF22936"/>
    </source>
</evidence>
<dbReference type="GO" id="GO:0005524">
    <property type="term" value="F:ATP binding"/>
    <property type="evidence" value="ECO:0007669"/>
    <property type="project" value="InterPro"/>
</dbReference>
<dbReference type="Pfam" id="PF00183">
    <property type="entry name" value="HSP90"/>
    <property type="match status" value="1"/>
</dbReference>
<dbReference type="GO" id="GO:0140662">
    <property type="term" value="F:ATP-dependent protein folding chaperone"/>
    <property type="evidence" value="ECO:0007669"/>
    <property type="project" value="InterPro"/>
</dbReference>
<reference evidence="5 6" key="1">
    <citation type="journal article" date="2017" name="Genome Biol.">
        <title>New reference genome sequences of hot pepper reveal the massive evolution of plant disease-resistance genes by retroduplication.</title>
        <authorList>
            <person name="Kim S."/>
            <person name="Park J."/>
            <person name="Yeom S.I."/>
            <person name="Kim Y.M."/>
            <person name="Seo E."/>
            <person name="Kim K.T."/>
            <person name="Kim M.S."/>
            <person name="Lee J.M."/>
            <person name="Cheong K."/>
            <person name="Shin H.S."/>
            <person name="Kim S.B."/>
            <person name="Han K."/>
            <person name="Lee J."/>
            <person name="Park M."/>
            <person name="Lee H.A."/>
            <person name="Lee H.Y."/>
            <person name="Lee Y."/>
            <person name="Oh S."/>
            <person name="Lee J.H."/>
            <person name="Choi E."/>
            <person name="Choi E."/>
            <person name="Lee S.E."/>
            <person name="Jeon J."/>
            <person name="Kim H."/>
            <person name="Choi G."/>
            <person name="Song H."/>
            <person name="Lee J."/>
            <person name="Lee S.C."/>
            <person name="Kwon J.K."/>
            <person name="Lee H.Y."/>
            <person name="Koo N."/>
            <person name="Hong Y."/>
            <person name="Kim R.W."/>
            <person name="Kang W.H."/>
            <person name="Huh J.H."/>
            <person name="Kang B.C."/>
            <person name="Yang T.J."/>
            <person name="Lee Y.H."/>
            <person name="Bennetzen J.L."/>
            <person name="Choi D."/>
        </authorList>
    </citation>
    <scope>NUCLEOTIDE SEQUENCE [LARGE SCALE GENOMIC DNA]</scope>
    <source>
        <strain evidence="6">cv. PBC81</strain>
    </source>
</reference>
<evidence type="ECO:0000313" key="5">
    <source>
        <dbReference type="EMBL" id="PHT43807.1"/>
    </source>
</evidence>
<keyword evidence="6" id="KW-1185">Reference proteome</keyword>
<dbReference type="AlphaFoldDB" id="A0A2G2WEZ2"/>
<comment type="similarity">
    <text evidence="1">Belongs to the heat shock protein 90 family.</text>
</comment>
<dbReference type="STRING" id="33114.A0A2G2WEZ2"/>
<dbReference type="PANTHER" id="PTHR12856">
    <property type="entry name" value="TRANSCRIPTION INITIATION FACTOR IIH-RELATED"/>
    <property type="match status" value="1"/>
</dbReference>
<dbReference type="InterPro" id="IPR001404">
    <property type="entry name" value="Hsp90_fam"/>
</dbReference>
<sequence length="422" mass="48469">MAATRLNDENTWFLDSGCTQHMTNKQECFTKLESAKVSVKLADKIKLEIVDKGIVAIEAPKDTKFIQDVLLAEKTTEKEISNDEHDEPKKNDEPKKDGEGSSKQDLLKLTQDQGGNYLFEFDSFPDRDHCRDVVASAIAVCGEVGKATSEKHDVPHDEQLSTTEMGRRIKLLQKLHRQVVIRGILSEVDFWAARKSLLEQTENKKPKQRVALKNDMWCVKPLSNGQVNKVTFNLTPEVIHQIFAEKPAVCQACLNFIPVNMSEKEVWTKCSRSEYLHNTKNIVATFVEASEDEKHAVFLKQDAMLAFDVRKKMNNIKLYVWRVFIMDNREEFIPEYLEFLKGVVYSGDLPLNISREMLQQNNILKVIRKNLVKKCIEMFSEIAENKEGLNLADIFTKALPKFRFETLREQLGVTSKHLKEEC</sequence>
<dbReference type="InterPro" id="IPR027079">
    <property type="entry name" value="Tfb1/GTF2H1"/>
</dbReference>
<dbReference type="Proteomes" id="UP000224567">
    <property type="component" value="Unassembled WGS sequence"/>
</dbReference>
<evidence type="ECO:0000256" key="1">
    <source>
        <dbReference type="ARBA" id="ARBA00008239"/>
    </source>
</evidence>
<dbReference type="InterPro" id="IPR020568">
    <property type="entry name" value="Ribosomal_Su5_D2-typ_SF"/>
</dbReference>
<keyword evidence="2" id="KW-0143">Chaperone</keyword>
<dbReference type="InterPro" id="IPR054722">
    <property type="entry name" value="PolX-like_BBD"/>
</dbReference>
<comment type="caution">
    <text evidence="5">The sequence shown here is derived from an EMBL/GenBank/DDBJ whole genome shotgun (WGS) entry which is preliminary data.</text>
</comment>
<gene>
    <name evidence="5" type="ORF">CQW23_17832</name>
</gene>
<dbReference type="SUPFAM" id="SSF54211">
    <property type="entry name" value="Ribosomal protein S5 domain 2-like"/>
    <property type="match status" value="1"/>
</dbReference>
<dbReference type="InterPro" id="IPR035925">
    <property type="entry name" value="BSD_dom_sf"/>
</dbReference>
<reference evidence="6" key="2">
    <citation type="journal article" date="2017" name="J. Anim. Genet.">
        <title>Multiple reference genome sequences of hot pepper reveal the massive evolution of plant disease resistance genes by retroduplication.</title>
        <authorList>
            <person name="Kim S."/>
            <person name="Park J."/>
            <person name="Yeom S.-I."/>
            <person name="Kim Y.-M."/>
            <person name="Seo E."/>
            <person name="Kim K.-T."/>
            <person name="Kim M.-S."/>
            <person name="Lee J.M."/>
            <person name="Cheong K."/>
            <person name="Shin H.-S."/>
            <person name="Kim S.-B."/>
            <person name="Han K."/>
            <person name="Lee J."/>
            <person name="Park M."/>
            <person name="Lee H.-A."/>
            <person name="Lee H.-Y."/>
            <person name="Lee Y."/>
            <person name="Oh S."/>
            <person name="Lee J.H."/>
            <person name="Choi E."/>
            <person name="Choi E."/>
            <person name="Lee S.E."/>
            <person name="Jeon J."/>
            <person name="Kim H."/>
            <person name="Choi G."/>
            <person name="Song H."/>
            <person name="Lee J."/>
            <person name="Lee S.-C."/>
            <person name="Kwon J.-K."/>
            <person name="Lee H.-Y."/>
            <person name="Koo N."/>
            <person name="Hong Y."/>
            <person name="Kim R.W."/>
            <person name="Kang W.-H."/>
            <person name="Huh J.H."/>
            <person name="Kang B.-C."/>
            <person name="Yang T.-J."/>
            <person name="Lee Y.-H."/>
            <person name="Bennetzen J.L."/>
            <person name="Choi D."/>
        </authorList>
    </citation>
    <scope>NUCLEOTIDE SEQUENCE [LARGE SCALE GENOMIC DNA]</scope>
    <source>
        <strain evidence="6">cv. PBC81</strain>
    </source>
</reference>
<protein>
    <recommendedName>
        <fullName evidence="4">Retrovirus-related Pol polyprotein from transposon TNT 1-94-like beta-barrel domain-containing protein</fullName>
    </recommendedName>
</protein>
<evidence type="ECO:0000256" key="3">
    <source>
        <dbReference type="SAM" id="MobiDB-lite"/>
    </source>
</evidence>
<dbReference type="SUPFAM" id="SSF140383">
    <property type="entry name" value="BSD domain-like"/>
    <property type="match status" value="1"/>
</dbReference>
<name>A0A2G2WEZ2_CAPBA</name>
<feature type="domain" description="Retrovirus-related Pol polyprotein from transposon TNT 1-94-like beta-barrel" evidence="4">
    <location>
        <begin position="12"/>
        <end position="77"/>
    </location>
</feature>
<dbReference type="GO" id="GO:0006289">
    <property type="term" value="P:nucleotide-excision repair"/>
    <property type="evidence" value="ECO:0007669"/>
    <property type="project" value="InterPro"/>
</dbReference>
<evidence type="ECO:0000313" key="6">
    <source>
        <dbReference type="Proteomes" id="UP000224567"/>
    </source>
</evidence>
<organism evidence="5 6">
    <name type="scientific">Capsicum baccatum</name>
    <name type="common">Peruvian pepper</name>
    <dbReference type="NCBI Taxonomy" id="33114"/>
    <lineage>
        <taxon>Eukaryota</taxon>
        <taxon>Viridiplantae</taxon>
        <taxon>Streptophyta</taxon>
        <taxon>Embryophyta</taxon>
        <taxon>Tracheophyta</taxon>
        <taxon>Spermatophyta</taxon>
        <taxon>Magnoliopsida</taxon>
        <taxon>eudicotyledons</taxon>
        <taxon>Gunneridae</taxon>
        <taxon>Pentapetalae</taxon>
        <taxon>asterids</taxon>
        <taxon>lamiids</taxon>
        <taxon>Solanales</taxon>
        <taxon>Solanaceae</taxon>
        <taxon>Solanoideae</taxon>
        <taxon>Capsiceae</taxon>
        <taxon>Capsicum</taxon>
    </lineage>
</organism>
<dbReference type="Gene3D" id="3.30.230.80">
    <property type="match status" value="1"/>
</dbReference>
<feature type="region of interest" description="Disordered" evidence="3">
    <location>
        <begin position="77"/>
        <end position="103"/>
    </location>
</feature>
<dbReference type="GO" id="GO:0000439">
    <property type="term" value="C:transcription factor TFIIH core complex"/>
    <property type="evidence" value="ECO:0007669"/>
    <property type="project" value="InterPro"/>
</dbReference>
<dbReference type="Pfam" id="PF22936">
    <property type="entry name" value="Pol_BBD"/>
    <property type="match status" value="1"/>
</dbReference>
<accession>A0A2G2WEZ2</accession>
<dbReference type="GO" id="GO:0051082">
    <property type="term" value="F:unfolded protein binding"/>
    <property type="evidence" value="ECO:0007669"/>
    <property type="project" value="InterPro"/>
</dbReference>
<dbReference type="EMBL" id="MLFT02000007">
    <property type="protein sequence ID" value="PHT43807.1"/>
    <property type="molecule type" value="Genomic_DNA"/>
</dbReference>
<dbReference type="GO" id="GO:0006351">
    <property type="term" value="P:DNA-templated transcription"/>
    <property type="evidence" value="ECO:0007669"/>
    <property type="project" value="InterPro"/>
</dbReference>